<sequence>MENIEIKNSSAHSIDTLKRIAVLSALLICVQFLQTPAEAEESFFSKAKDLVISSIGFQFGYNLCGYKCAIPGGVAGLAISSISPAQVISTTGQFGSSFIGGFESWGRSFGRP</sequence>
<name>A0A6J6I034_9ZZZZ</name>
<proteinExistence type="predicted"/>
<organism evidence="2">
    <name type="scientific">freshwater metagenome</name>
    <dbReference type="NCBI Taxonomy" id="449393"/>
    <lineage>
        <taxon>unclassified sequences</taxon>
        <taxon>metagenomes</taxon>
        <taxon>ecological metagenomes</taxon>
    </lineage>
</organism>
<dbReference type="EMBL" id="CAEZVG010000003">
    <property type="protein sequence ID" value="CAB4617229.1"/>
    <property type="molecule type" value="Genomic_DNA"/>
</dbReference>
<dbReference type="EMBL" id="CAEZSP010000062">
    <property type="protein sequence ID" value="CAB4548917.1"/>
    <property type="molecule type" value="Genomic_DNA"/>
</dbReference>
<reference evidence="2" key="1">
    <citation type="submission" date="2020-05" db="EMBL/GenBank/DDBJ databases">
        <authorList>
            <person name="Chiriac C."/>
            <person name="Salcher M."/>
            <person name="Ghai R."/>
            <person name="Kavagutti S V."/>
        </authorList>
    </citation>
    <scope>NUCLEOTIDE SEQUENCE</scope>
</reference>
<evidence type="ECO:0000313" key="1">
    <source>
        <dbReference type="EMBL" id="CAB4548917.1"/>
    </source>
</evidence>
<accession>A0A6J6I034</accession>
<gene>
    <name evidence="1" type="ORF">UFOPK1440_00993</name>
    <name evidence="2" type="ORF">UFOPK1946_00150</name>
</gene>
<protein>
    <submittedName>
        <fullName evidence="2">Unannotated protein</fullName>
    </submittedName>
</protein>
<evidence type="ECO:0000313" key="2">
    <source>
        <dbReference type="EMBL" id="CAB4617229.1"/>
    </source>
</evidence>
<dbReference type="AlphaFoldDB" id="A0A6J6I034"/>